<keyword evidence="4" id="KW-1185">Reference proteome</keyword>
<evidence type="ECO:0000313" key="4">
    <source>
        <dbReference type="Proteomes" id="UP000467236"/>
    </source>
</evidence>
<dbReference type="AlphaFoldDB" id="A0A7I7MK77"/>
<feature type="domain" description="HTH cro/C1-type" evidence="2">
    <location>
        <begin position="15"/>
        <end position="75"/>
    </location>
</feature>
<protein>
    <recommendedName>
        <fullName evidence="2">HTH cro/C1-type domain-containing protein</fullName>
    </recommendedName>
</protein>
<dbReference type="EMBL" id="AP022575">
    <property type="protein sequence ID" value="BBX72272.1"/>
    <property type="molecule type" value="Genomic_DNA"/>
</dbReference>
<dbReference type="KEGG" id="mshj:MSHI_01780"/>
<reference evidence="3 4" key="1">
    <citation type="journal article" date="2019" name="Emerg. Microbes Infect.">
        <title>Comprehensive subspecies identification of 175 nontuberculous mycobacteria species based on 7547 genomic profiles.</title>
        <authorList>
            <person name="Matsumoto Y."/>
            <person name="Kinjo T."/>
            <person name="Motooka D."/>
            <person name="Nabeya D."/>
            <person name="Jung N."/>
            <person name="Uechi K."/>
            <person name="Horii T."/>
            <person name="Iida T."/>
            <person name="Fujita J."/>
            <person name="Nakamura S."/>
        </authorList>
    </citation>
    <scope>NUCLEOTIDE SEQUENCE [LARGE SCALE GENOMIC DNA]</scope>
    <source>
        <strain evidence="3 4">JCM 14233</strain>
    </source>
</reference>
<dbReference type="SUPFAM" id="SSF47413">
    <property type="entry name" value="lambda repressor-like DNA-binding domains"/>
    <property type="match status" value="1"/>
</dbReference>
<evidence type="ECO:0000313" key="3">
    <source>
        <dbReference type="EMBL" id="BBX72272.1"/>
    </source>
</evidence>
<sequence length="192" mass="21333">MGKQGRVGDQFRERLRCERERRGWSQADVAKRLSDRGVPGIYPTTIAKIEAGDRGARIDEVTAVADLFAVSVDALLGRRIGLENDLAYTFRGVLDTARQSAEQLNSIRSTLEDRLRELATLDFEGFNDLAADADKALQAFDDASDALGRIAAFRLKPGAALRLRQDRIVDAMSVLLGRFIGDMRIHRVESEK</sequence>
<dbReference type="InterPro" id="IPR001387">
    <property type="entry name" value="Cro/C1-type_HTH"/>
</dbReference>
<dbReference type="Gene3D" id="1.10.260.40">
    <property type="entry name" value="lambda repressor-like DNA-binding domains"/>
    <property type="match status" value="1"/>
</dbReference>
<evidence type="ECO:0000256" key="1">
    <source>
        <dbReference type="SAM" id="Coils"/>
    </source>
</evidence>
<dbReference type="PROSITE" id="PS50943">
    <property type="entry name" value="HTH_CROC1"/>
    <property type="match status" value="1"/>
</dbReference>
<dbReference type="SMART" id="SM00530">
    <property type="entry name" value="HTH_XRE"/>
    <property type="match status" value="1"/>
</dbReference>
<accession>A0A7I7MK77</accession>
<dbReference type="Pfam" id="PF13560">
    <property type="entry name" value="HTH_31"/>
    <property type="match status" value="1"/>
</dbReference>
<dbReference type="GO" id="GO:0003677">
    <property type="term" value="F:DNA binding"/>
    <property type="evidence" value="ECO:0007669"/>
    <property type="project" value="InterPro"/>
</dbReference>
<organism evidence="3 4">
    <name type="scientific">Mycobacterium shinjukuense</name>
    <dbReference type="NCBI Taxonomy" id="398694"/>
    <lineage>
        <taxon>Bacteria</taxon>
        <taxon>Bacillati</taxon>
        <taxon>Actinomycetota</taxon>
        <taxon>Actinomycetes</taxon>
        <taxon>Mycobacteriales</taxon>
        <taxon>Mycobacteriaceae</taxon>
        <taxon>Mycobacterium</taxon>
    </lineage>
</organism>
<dbReference type="RefSeq" id="WP_158084750.1">
    <property type="nucleotide sequence ID" value="NZ_AP022575.1"/>
</dbReference>
<feature type="coiled-coil region" evidence="1">
    <location>
        <begin position="94"/>
        <end position="121"/>
    </location>
</feature>
<name>A0A7I7MK77_9MYCO</name>
<dbReference type="InterPro" id="IPR010982">
    <property type="entry name" value="Lambda_DNA-bd_dom_sf"/>
</dbReference>
<evidence type="ECO:0000259" key="2">
    <source>
        <dbReference type="PROSITE" id="PS50943"/>
    </source>
</evidence>
<proteinExistence type="predicted"/>
<keyword evidence="1" id="KW-0175">Coiled coil</keyword>
<dbReference type="Proteomes" id="UP000467236">
    <property type="component" value="Chromosome"/>
</dbReference>
<gene>
    <name evidence="3" type="ORF">MSHI_01780</name>
</gene>
<dbReference type="CDD" id="cd00093">
    <property type="entry name" value="HTH_XRE"/>
    <property type="match status" value="1"/>
</dbReference>
<dbReference type="OrthoDB" id="4158323at2"/>